<reference evidence="3" key="1">
    <citation type="submission" date="2016-11" db="UniProtKB">
        <authorList>
            <consortium name="WormBaseParasite"/>
        </authorList>
    </citation>
    <scope>IDENTIFICATION</scope>
</reference>
<organism evidence="2 3">
    <name type="scientific">Steinernema glaseri</name>
    <dbReference type="NCBI Taxonomy" id="37863"/>
    <lineage>
        <taxon>Eukaryota</taxon>
        <taxon>Metazoa</taxon>
        <taxon>Ecdysozoa</taxon>
        <taxon>Nematoda</taxon>
        <taxon>Chromadorea</taxon>
        <taxon>Rhabditida</taxon>
        <taxon>Tylenchina</taxon>
        <taxon>Panagrolaimomorpha</taxon>
        <taxon>Strongyloidoidea</taxon>
        <taxon>Steinernematidae</taxon>
        <taxon>Steinernema</taxon>
    </lineage>
</organism>
<keyword evidence="2" id="KW-1185">Reference proteome</keyword>
<evidence type="ECO:0000313" key="2">
    <source>
        <dbReference type="Proteomes" id="UP000095287"/>
    </source>
</evidence>
<evidence type="ECO:0000256" key="1">
    <source>
        <dbReference type="SAM" id="MobiDB-lite"/>
    </source>
</evidence>
<sequence length="156" mass="17148">MRNIKHLMGLHVSGRENPLKATRFPSECGSAFAVLVSERPWATLGWKLPMSPSLSHRDASPQVLEKPKGKSGGHMRSGCPCVTCGSGFSVFVFVVCSLCVTFYLCCDVSICITHRGQPRALLAMFLDAARHPSPQPPAPVYKRPPRRPADTHLFDF</sequence>
<accession>A0A1I7YN29</accession>
<name>A0A1I7YN29_9BILA</name>
<dbReference type="Proteomes" id="UP000095287">
    <property type="component" value="Unplaced"/>
</dbReference>
<proteinExistence type="predicted"/>
<dbReference type="WBParaSite" id="L893_g1797.t1">
    <property type="protein sequence ID" value="L893_g1797.t1"/>
    <property type="gene ID" value="L893_g1797"/>
</dbReference>
<dbReference type="AlphaFoldDB" id="A0A1I7YN29"/>
<feature type="region of interest" description="Disordered" evidence="1">
    <location>
        <begin position="53"/>
        <end position="74"/>
    </location>
</feature>
<protein>
    <submittedName>
        <fullName evidence="3">LITAF domain-containing protein</fullName>
    </submittedName>
</protein>
<evidence type="ECO:0000313" key="3">
    <source>
        <dbReference type="WBParaSite" id="L893_g1797.t1"/>
    </source>
</evidence>